<dbReference type="OrthoDB" id="10264655at2759"/>
<proteinExistence type="inferred from homology"/>
<feature type="compositionally biased region" description="Gly residues" evidence="3">
    <location>
        <begin position="341"/>
        <end position="363"/>
    </location>
</feature>
<name>A0A067QFA9_ZOONE</name>
<dbReference type="Pfam" id="PF00134">
    <property type="entry name" value="Cyclin_N"/>
    <property type="match status" value="1"/>
</dbReference>
<dbReference type="PANTHER" id="PTHR10026">
    <property type="entry name" value="CYCLIN"/>
    <property type="match status" value="1"/>
</dbReference>
<dbReference type="InterPro" id="IPR013763">
    <property type="entry name" value="Cyclin-like_dom"/>
</dbReference>
<sequence>MATFASPFCFFFCRQWWKRYHTVKKRRSCYVFNVGVREFSAGRANCSTMGTPRQDNHSSSAIKPVIKPYGRIVLSLKNCLLPENKLCPTPSQNDGLDQETETDLRILGCELIQTAGILLKLPQVAMATGQVLFQRFYYSKSFVRHAMETTAMGCVCLASKIEEAPRRIRDVINVFHHIKQVKSQKTIQPMILDQNYIALKTQVIKAERRVLKELGFCVHVKHPHKIIVLYLQVLGFEKHQNLMQLAWNYMNDSLRTDVFVRYQPETVACACIYLTSRKLNISLPKMPVWFSIFRVSEEDIQDVCFRILRLYKRPKPNAEELDRRVEELRRHYQEARMKARGGSGSGAGGTGAQSGNNTPGGGSNSPTSPSTHSRSRHSSPTRSSKDKHHNSGSPRWGGGFISRNNHASEKHRSRSRSRTVSRSPPPKHSKKSKKNRTRSISRSRSRSRSHERKSKKSHKRRSYSRSPSLSPHKNSRKVSRDKGRYRSRSHSHDGRRGAERSRSESYDRYEKYYTGSDKLSSKSRSKHTSRGLDDDRIRSKERR</sequence>
<dbReference type="FunFam" id="1.10.472.10:FF:000031">
    <property type="entry name" value="cyclin-L1-1-like isoform X1"/>
    <property type="match status" value="1"/>
</dbReference>
<keyword evidence="1 2" id="KW-0195">Cyclin</keyword>
<dbReference type="GO" id="GO:0016538">
    <property type="term" value="F:cyclin-dependent protein serine/threonine kinase regulator activity"/>
    <property type="evidence" value="ECO:0007669"/>
    <property type="project" value="InterPro"/>
</dbReference>
<protein>
    <submittedName>
        <fullName evidence="6">Cyclin-L1</fullName>
    </submittedName>
</protein>
<feature type="region of interest" description="Disordered" evidence="3">
    <location>
        <begin position="334"/>
        <end position="543"/>
    </location>
</feature>
<dbReference type="CDD" id="cd20589">
    <property type="entry name" value="CYCLIN_CCNL1_rpt1"/>
    <property type="match status" value="1"/>
</dbReference>
<organism evidence="6 7">
    <name type="scientific">Zootermopsis nevadensis</name>
    <name type="common">Dampwood termite</name>
    <dbReference type="NCBI Taxonomy" id="136037"/>
    <lineage>
        <taxon>Eukaryota</taxon>
        <taxon>Metazoa</taxon>
        <taxon>Ecdysozoa</taxon>
        <taxon>Arthropoda</taxon>
        <taxon>Hexapoda</taxon>
        <taxon>Insecta</taxon>
        <taxon>Pterygota</taxon>
        <taxon>Neoptera</taxon>
        <taxon>Polyneoptera</taxon>
        <taxon>Dictyoptera</taxon>
        <taxon>Blattodea</taxon>
        <taxon>Blattoidea</taxon>
        <taxon>Termitoidae</taxon>
        <taxon>Termopsidae</taxon>
        <taxon>Zootermopsis</taxon>
    </lineage>
</organism>
<evidence type="ECO:0000256" key="2">
    <source>
        <dbReference type="RuleBase" id="RU000383"/>
    </source>
</evidence>
<dbReference type="InterPro" id="IPR004367">
    <property type="entry name" value="Cyclin_C-dom"/>
</dbReference>
<accession>A0A067QFA9</accession>
<feature type="compositionally biased region" description="Basic and acidic residues" evidence="3">
    <location>
        <begin position="530"/>
        <end position="543"/>
    </location>
</feature>
<dbReference type="InParanoid" id="A0A067QFA9"/>
<evidence type="ECO:0000256" key="1">
    <source>
        <dbReference type="ARBA" id="ARBA00023127"/>
    </source>
</evidence>
<dbReference type="FunFam" id="1.10.472.10:FF:000016">
    <property type="entry name" value="cyclin-L1 isoform X1"/>
    <property type="match status" value="1"/>
</dbReference>
<dbReference type="Proteomes" id="UP000027135">
    <property type="component" value="Unassembled WGS sequence"/>
</dbReference>
<feature type="compositionally biased region" description="Basic residues" evidence="3">
    <location>
        <begin position="409"/>
        <end position="463"/>
    </location>
</feature>
<dbReference type="eggNOG" id="KOG0835">
    <property type="taxonomic scope" value="Eukaryota"/>
</dbReference>
<comment type="similarity">
    <text evidence="2">Belongs to the cyclin family.</text>
</comment>
<dbReference type="PIRSF" id="PIRSF036580">
    <property type="entry name" value="Cyclin_L"/>
    <property type="match status" value="1"/>
</dbReference>
<dbReference type="SMART" id="SM00385">
    <property type="entry name" value="CYCLIN"/>
    <property type="match status" value="2"/>
</dbReference>
<dbReference type="EMBL" id="KK853682">
    <property type="protein sequence ID" value="KDQ97905.1"/>
    <property type="molecule type" value="Genomic_DNA"/>
</dbReference>
<evidence type="ECO:0000259" key="4">
    <source>
        <dbReference type="SMART" id="SM00385"/>
    </source>
</evidence>
<dbReference type="SUPFAM" id="SSF47954">
    <property type="entry name" value="Cyclin-like"/>
    <property type="match status" value="2"/>
</dbReference>
<feature type="compositionally biased region" description="Basic and acidic residues" evidence="3">
    <location>
        <begin position="478"/>
        <end position="511"/>
    </location>
</feature>
<keyword evidence="7" id="KW-1185">Reference proteome</keyword>
<evidence type="ECO:0000313" key="7">
    <source>
        <dbReference type="Proteomes" id="UP000027135"/>
    </source>
</evidence>
<feature type="domain" description="Cyclin-like" evidence="4">
    <location>
        <begin position="225"/>
        <end position="309"/>
    </location>
</feature>
<dbReference type="SMART" id="SM01332">
    <property type="entry name" value="Cyclin_C"/>
    <property type="match status" value="1"/>
</dbReference>
<feature type="domain" description="Cyclin C-terminal" evidence="5">
    <location>
        <begin position="221"/>
        <end position="345"/>
    </location>
</feature>
<dbReference type="InterPro" id="IPR006671">
    <property type="entry name" value="Cyclin_N"/>
</dbReference>
<dbReference type="AlphaFoldDB" id="A0A067QFA9"/>
<dbReference type="GO" id="GO:0006357">
    <property type="term" value="P:regulation of transcription by RNA polymerase II"/>
    <property type="evidence" value="ECO:0007669"/>
    <property type="project" value="InterPro"/>
</dbReference>
<reference evidence="6 7" key="1">
    <citation type="journal article" date="2014" name="Nat. Commun.">
        <title>Molecular traces of alternative social organization in a termite genome.</title>
        <authorList>
            <person name="Terrapon N."/>
            <person name="Li C."/>
            <person name="Robertson H.M."/>
            <person name="Ji L."/>
            <person name="Meng X."/>
            <person name="Booth W."/>
            <person name="Chen Z."/>
            <person name="Childers C.P."/>
            <person name="Glastad K.M."/>
            <person name="Gokhale K."/>
            <person name="Gowin J."/>
            <person name="Gronenberg W."/>
            <person name="Hermansen R.A."/>
            <person name="Hu H."/>
            <person name="Hunt B.G."/>
            <person name="Huylmans A.K."/>
            <person name="Khalil S.M."/>
            <person name="Mitchell R.D."/>
            <person name="Munoz-Torres M.C."/>
            <person name="Mustard J.A."/>
            <person name="Pan H."/>
            <person name="Reese J.T."/>
            <person name="Scharf M.E."/>
            <person name="Sun F."/>
            <person name="Vogel H."/>
            <person name="Xiao J."/>
            <person name="Yang W."/>
            <person name="Yang Z."/>
            <person name="Yang Z."/>
            <person name="Zhou J."/>
            <person name="Zhu J."/>
            <person name="Brent C.S."/>
            <person name="Elsik C.G."/>
            <person name="Goodisman M.A."/>
            <person name="Liberles D.A."/>
            <person name="Roe R.M."/>
            <person name="Vargo E.L."/>
            <person name="Vilcinskas A."/>
            <person name="Wang J."/>
            <person name="Bornberg-Bauer E."/>
            <person name="Korb J."/>
            <person name="Zhang G."/>
            <person name="Liebig J."/>
        </authorList>
    </citation>
    <scope>NUCLEOTIDE SEQUENCE [LARGE SCALE GENOMIC DNA]</scope>
    <source>
        <tissue evidence="6">Whole organism</tissue>
    </source>
</reference>
<evidence type="ECO:0000256" key="3">
    <source>
        <dbReference type="SAM" id="MobiDB-lite"/>
    </source>
</evidence>
<gene>
    <name evidence="6" type="ORF">L798_05499</name>
</gene>
<feature type="domain" description="Cyclin-like" evidence="4">
    <location>
        <begin position="110"/>
        <end position="212"/>
    </location>
</feature>
<dbReference type="STRING" id="136037.A0A067QFA9"/>
<evidence type="ECO:0000313" key="6">
    <source>
        <dbReference type="EMBL" id="KDQ97905.1"/>
    </source>
</evidence>
<dbReference type="InterPro" id="IPR043198">
    <property type="entry name" value="Cyclin/Ssn8"/>
</dbReference>
<feature type="compositionally biased region" description="Basic residues" evidence="3">
    <location>
        <begin position="373"/>
        <end position="390"/>
    </location>
</feature>
<dbReference type="Gene3D" id="1.10.472.10">
    <property type="entry name" value="Cyclin-like"/>
    <property type="match status" value="2"/>
</dbReference>
<dbReference type="Pfam" id="PF02984">
    <property type="entry name" value="Cyclin_C"/>
    <property type="match status" value="1"/>
</dbReference>
<dbReference type="InterPro" id="IPR036915">
    <property type="entry name" value="Cyclin-like_sf"/>
</dbReference>
<evidence type="ECO:0000259" key="5">
    <source>
        <dbReference type="SMART" id="SM01332"/>
    </source>
</evidence>
<dbReference type="OMA" id="GHKHRDG"/>